<evidence type="ECO:0000313" key="10">
    <source>
        <dbReference type="RefSeq" id="XP_041429657.1"/>
    </source>
</evidence>
<dbReference type="InterPro" id="IPR013783">
    <property type="entry name" value="Ig-like_fold"/>
</dbReference>
<organism evidence="9 11">
    <name type="scientific">Xenopus laevis</name>
    <name type="common">African clawed frog</name>
    <dbReference type="NCBI Taxonomy" id="8355"/>
    <lineage>
        <taxon>Eukaryota</taxon>
        <taxon>Metazoa</taxon>
        <taxon>Chordata</taxon>
        <taxon>Craniata</taxon>
        <taxon>Vertebrata</taxon>
        <taxon>Euteleostomi</taxon>
        <taxon>Amphibia</taxon>
        <taxon>Batrachia</taxon>
        <taxon>Anura</taxon>
        <taxon>Pipoidea</taxon>
        <taxon>Pipidae</taxon>
        <taxon>Xenopodinae</taxon>
        <taxon>Xenopus</taxon>
        <taxon>Xenopus</taxon>
    </lineage>
</organism>
<dbReference type="Gene3D" id="2.60.40.10">
    <property type="entry name" value="Immunoglobulins"/>
    <property type="match status" value="1"/>
</dbReference>
<dbReference type="RefSeq" id="XP_041429658.1">
    <property type="nucleotide sequence ID" value="XM_041573724.1"/>
</dbReference>
<feature type="chain" id="PRO_5044692418" evidence="7">
    <location>
        <begin position="26"/>
        <end position="215"/>
    </location>
</feature>
<dbReference type="InterPro" id="IPR036179">
    <property type="entry name" value="Ig-like_dom_sf"/>
</dbReference>
<dbReference type="InterPro" id="IPR003599">
    <property type="entry name" value="Ig_sub"/>
</dbReference>
<dbReference type="InterPro" id="IPR050504">
    <property type="entry name" value="IgSF_BTN/MOG"/>
</dbReference>
<dbReference type="FunFam" id="2.60.40.10:FF:000142">
    <property type="entry name" value="V-set domain-containing T-cell activation inhibitor 1"/>
    <property type="match status" value="1"/>
</dbReference>
<sequence>MIRAMPRLRITLFMGILTSLQISSAQRFDVTVTKTPVIASMSDGNPTGGAANLSCQVSPAVSAELMTIKFHRGDPKSYVYVYNKNPADSGTQNETYKDRTELLTENITRGQVTLRIKNVQLSDIGNYTCVFASSGHYDTGIVELLVADSENVIPIAVGIGGSVLLAGAAGAAGAAVCICKKKQGKGSETQEIQREIETSKNDTCAVEMKPLNEAE</sequence>
<feature type="domain" description="Ig-like" evidence="8">
    <location>
        <begin position="36"/>
        <end position="129"/>
    </location>
</feature>
<gene>
    <name evidence="10 11" type="primary">LOC108699453</name>
</gene>
<comment type="subcellular location">
    <subcellularLocation>
        <location evidence="1">Membrane</location>
    </subcellularLocation>
</comment>
<dbReference type="PROSITE" id="PS50835">
    <property type="entry name" value="IG_LIKE"/>
    <property type="match status" value="1"/>
</dbReference>
<dbReference type="PANTHER" id="PTHR24100">
    <property type="entry name" value="BUTYROPHILIN"/>
    <property type="match status" value="1"/>
</dbReference>
<evidence type="ECO:0000256" key="5">
    <source>
        <dbReference type="ARBA" id="ARBA00023180"/>
    </source>
</evidence>
<protein>
    <submittedName>
        <fullName evidence="10 11">Selection and upkeep of intraepithelial T-cells protein 2-like</fullName>
    </submittedName>
</protein>
<dbReference type="GO" id="GO:0050863">
    <property type="term" value="P:regulation of T cell activation"/>
    <property type="evidence" value="ECO:0007669"/>
    <property type="project" value="UniProtKB-ARBA"/>
</dbReference>
<dbReference type="Proteomes" id="UP000186698">
    <property type="component" value="Chromosome 8L"/>
</dbReference>
<dbReference type="GO" id="GO:0001817">
    <property type="term" value="P:regulation of cytokine production"/>
    <property type="evidence" value="ECO:0000318"/>
    <property type="project" value="GO_Central"/>
</dbReference>
<keyword evidence="3" id="KW-0472">Membrane</keyword>
<dbReference type="GO" id="GO:1903037">
    <property type="term" value="P:regulation of leukocyte cell-cell adhesion"/>
    <property type="evidence" value="ECO:0007669"/>
    <property type="project" value="UniProtKB-ARBA"/>
</dbReference>
<evidence type="ECO:0000313" key="11">
    <source>
        <dbReference type="RefSeq" id="XP_041429658.1"/>
    </source>
</evidence>
<keyword evidence="9" id="KW-1185">Reference proteome</keyword>
<dbReference type="GO" id="GO:0005102">
    <property type="term" value="F:signaling receptor binding"/>
    <property type="evidence" value="ECO:0000318"/>
    <property type="project" value="GO_Central"/>
</dbReference>
<feature type="signal peptide" evidence="7">
    <location>
        <begin position="1"/>
        <end position="25"/>
    </location>
</feature>
<evidence type="ECO:0000259" key="8">
    <source>
        <dbReference type="PROSITE" id="PS50835"/>
    </source>
</evidence>
<dbReference type="Pfam" id="PF07686">
    <property type="entry name" value="V-set"/>
    <property type="match status" value="1"/>
</dbReference>
<dbReference type="KEGG" id="xla:108699453"/>
<accession>A0A8J1LJA1</accession>
<evidence type="ECO:0000256" key="4">
    <source>
        <dbReference type="ARBA" id="ARBA00023157"/>
    </source>
</evidence>
<evidence type="ECO:0000256" key="6">
    <source>
        <dbReference type="ARBA" id="ARBA00023319"/>
    </source>
</evidence>
<evidence type="ECO:0000256" key="7">
    <source>
        <dbReference type="SAM" id="SignalP"/>
    </source>
</evidence>
<dbReference type="SUPFAM" id="SSF48726">
    <property type="entry name" value="Immunoglobulin"/>
    <property type="match status" value="1"/>
</dbReference>
<reference evidence="10 11" key="1">
    <citation type="submission" date="2025-04" db="UniProtKB">
        <authorList>
            <consortium name="RefSeq"/>
        </authorList>
    </citation>
    <scope>IDENTIFICATION</scope>
    <source>
        <strain evidence="10 11">J_2021</strain>
        <tissue evidence="10 11">Erythrocytes</tissue>
    </source>
</reference>
<keyword evidence="2 7" id="KW-0732">Signal</keyword>
<name>A0A8J1LJA1_XENLA</name>
<keyword evidence="4" id="KW-1015">Disulfide bond</keyword>
<dbReference type="GeneID" id="108699453"/>
<dbReference type="InterPro" id="IPR013106">
    <property type="entry name" value="Ig_V-set"/>
</dbReference>
<evidence type="ECO:0000313" key="9">
    <source>
        <dbReference type="Proteomes" id="UP000186698"/>
    </source>
</evidence>
<evidence type="ECO:0000256" key="2">
    <source>
        <dbReference type="ARBA" id="ARBA00022729"/>
    </source>
</evidence>
<dbReference type="SMART" id="SM00406">
    <property type="entry name" value="IGv"/>
    <property type="match status" value="1"/>
</dbReference>
<dbReference type="AlphaFoldDB" id="A0A8J1LJA1"/>
<dbReference type="RefSeq" id="XP_041429657.1">
    <property type="nucleotide sequence ID" value="XM_041573723.1"/>
</dbReference>
<keyword evidence="6" id="KW-0393">Immunoglobulin domain</keyword>
<keyword evidence="5" id="KW-0325">Glycoprotein</keyword>
<proteinExistence type="predicted"/>
<evidence type="ECO:0000256" key="1">
    <source>
        <dbReference type="ARBA" id="ARBA00004370"/>
    </source>
</evidence>
<dbReference type="InterPro" id="IPR007110">
    <property type="entry name" value="Ig-like_dom"/>
</dbReference>
<evidence type="ECO:0000256" key="3">
    <source>
        <dbReference type="ARBA" id="ARBA00023136"/>
    </source>
</evidence>
<dbReference type="GO" id="GO:0050852">
    <property type="term" value="P:T cell receptor signaling pathway"/>
    <property type="evidence" value="ECO:0000318"/>
    <property type="project" value="GO_Central"/>
</dbReference>
<dbReference type="OrthoDB" id="8901134at2759"/>
<dbReference type="PANTHER" id="PTHR24100:SF154">
    <property type="entry name" value="BUTYROPHILIN SUBFAMILY 3 MEMBER A3-LIKE"/>
    <property type="match status" value="1"/>
</dbReference>
<dbReference type="GO" id="GO:0009897">
    <property type="term" value="C:external side of plasma membrane"/>
    <property type="evidence" value="ECO:0000318"/>
    <property type="project" value="GO_Central"/>
</dbReference>
<dbReference type="SMART" id="SM00409">
    <property type="entry name" value="IG"/>
    <property type="match status" value="1"/>
</dbReference>